<accession>A0A5C6M6Q1</accession>
<organism evidence="4 5">
    <name type="scientific">Planctomyces bekefii</name>
    <dbReference type="NCBI Taxonomy" id="1653850"/>
    <lineage>
        <taxon>Bacteria</taxon>
        <taxon>Pseudomonadati</taxon>
        <taxon>Planctomycetota</taxon>
        <taxon>Planctomycetia</taxon>
        <taxon>Planctomycetales</taxon>
        <taxon>Planctomycetaceae</taxon>
        <taxon>Planctomyces</taxon>
    </lineage>
</organism>
<dbReference type="Proteomes" id="UP000321083">
    <property type="component" value="Unassembled WGS sequence"/>
</dbReference>
<evidence type="ECO:0000313" key="5">
    <source>
        <dbReference type="Proteomes" id="UP000321083"/>
    </source>
</evidence>
<dbReference type="AlphaFoldDB" id="A0A5C6M6Q1"/>
<comment type="similarity">
    <text evidence="1 3">Belongs to the short-chain dehydrogenases/reductases (SDR) family.</text>
</comment>
<dbReference type="InterPro" id="IPR020904">
    <property type="entry name" value="Sc_DH/Rdtase_CS"/>
</dbReference>
<dbReference type="PANTHER" id="PTHR43669:SF3">
    <property type="entry name" value="ALCOHOL DEHYDROGENASE, PUTATIVE (AFU_ORTHOLOGUE AFUA_3G03445)-RELATED"/>
    <property type="match status" value="1"/>
</dbReference>
<dbReference type="PRINTS" id="PR00080">
    <property type="entry name" value="SDRFAMILY"/>
</dbReference>
<dbReference type="CDD" id="cd05233">
    <property type="entry name" value="SDR_c"/>
    <property type="match status" value="1"/>
</dbReference>
<protein>
    <submittedName>
        <fullName evidence="4">3-oxoacyl-(ACP) reductase</fullName>
    </submittedName>
</protein>
<name>A0A5C6M6Q1_9PLAN</name>
<dbReference type="PRINTS" id="PR00081">
    <property type="entry name" value="GDHRDH"/>
</dbReference>
<dbReference type="GO" id="GO:0016491">
    <property type="term" value="F:oxidoreductase activity"/>
    <property type="evidence" value="ECO:0007669"/>
    <property type="project" value="UniProtKB-KW"/>
</dbReference>
<dbReference type="Gene3D" id="3.40.50.720">
    <property type="entry name" value="NAD(P)-binding Rossmann-like Domain"/>
    <property type="match status" value="1"/>
</dbReference>
<keyword evidence="5" id="KW-1185">Reference proteome</keyword>
<keyword evidence="2" id="KW-0560">Oxidoreductase</keyword>
<proteinExistence type="inferred from homology"/>
<evidence type="ECO:0000313" key="4">
    <source>
        <dbReference type="EMBL" id="TWW10500.1"/>
    </source>
</evidence>
<evidence type="ECO:0000256" key="1">
    <source>
        <dbReference type="ARBA" id="ARBA00006484"/>
    </source>
</evidence>
<sequence>MSTSNSQTTSVSNAHLKHILVAGSEGALGLKALEFFSSRGFHVSGTCRSKEELSKTQSHVQKLGLSNVRLFEADLSQEADVAKALAEAQSAQGPIDGLLNAAGGFRYGPVVEVTGKDYDFLVNANFKSSFLLAKCLTPGMCQRGSGSMVFISSKATLGPGEANMALYGATKAAVNALVTSLANEVKKFGVTVNAVMPSIIDTPANRTSMPDANFGDWVRPEALLEVILNLMGPNGRVINGALIPVPGRL</sequence>
<dbReference type="PANTHER" id="PTHR43669">
    <property type="entry name" value="5-KETO-D-GLUCONATE 5-REDUCTASE"/>
    <property type="match status" value="1"/>
</dbReference>
<dbReference type="SUPFAM" id="SSF51735">
    <property type="entry name" value="NAD(P)-binding Rossmann-fold domains"/>
    <property type="match status" value="1"/>
</dbReference>
<dbReference type="EMBL" id="SRHE01000087">
    <property type="protein sequence ID" value="TWW10500.1"/>
    <property type="molecule type" value="Genomic_DNA"/>
</dbReference>
<evidence type="ECO:0000256" key="2">
    <source>
        <dbReference type="ARBA" id="ARBA00023002"/>
    </source>
</evidence>
<dbReference type="InterPro" id="IPR002347">
    <property type="entry name" value="SDR_fam"/>
</dbReference>
<dbReference type="PROSITE" id="PS00061">
    <property type="entry name" value="ADH_SHORT"/>
    <property type="match status" value="1"/>
</dbReference>
<evidence type="ECO:0000256" key="3">
    <source>
        <dbReference type="RuleBase" id="RU000363"/>
    </source>
</evidence>
<dbReference type="Pfam" id="PF00106">
    <property type="entry name" value="adh_short"/>
    <property type="match status" value="1"/>
</dbReference>
<reference evidence="4 5" key="2">
    <citation type="submission" date="2019-08" db="EMBL/GenBank/DDBJ databases">
        <authorList>
            <person name="Henke P."/>
        </authorList>
    </citation>
    <scope>NUCLEOTIDE SEQUENCE [LARGE SCALE GENOMIC DNA]</scope>
    <source>
        <strain evidence="4">Phe10_nw2017</strain>
    </source>
</reference>
<reference evidence="4 5" key="1">
    <citation type="submission" date="2019-08" db="EMBL/GenBank/DDBJ databases">
        <title>100 year-old enigma solved: identification of Planctomyces bekefii, the type genus and species of the phylum Planctomycetes.</title>
        <authorList>
            <person name="Svetlana D.N."/>
            <person name="Overmann J."/>
        </authorList>
    </citation>
    <scope>NUCLEOTIDE SEQUENCE [LARGE SCALE GENOMIC DNA]</scope>
    <source>
        <strain evidence="4">Phe10_nw2017</strain>
    </source>
</reference>
<dbReference type="InterPro" id="IPR036291">
    <property type="entry name" value="NAD(P)-bd_dom_sf"/>
</dbReference>
<comment type="caution">
    <text evidence="4">The sequence shown here is derived from an EMBL/GenBank/DDBJ whole genome shotgun (WGS) entry which is preliminary data.</text>
</comment>
<gene>
    <name evidence="4" type="primary">fabG</name>
    <name evidence="4" type="ORF">E3A20_06500</name>
</gene>